<dbReference type="AntiFam" id="ANF00064">
    <property type="entry name" value="Unclear, Possibly translation of poorly localized IS Element IS621"/>
</dbReference>
<reference evidence="1 2" key="1">
    <citation type="journal article" date="2008" name="DNA Res.">
        <title>Complete genome sequence and comparative analysis of the wild-type commensal Escherichia coli strain SE11 isolated from a healthy adult.</title>
        <authorList>
            <person name="Oshima K."/>
            <person name="Toh H."/>
            <person name="Ogura Y."/>
            <person name="Sasamoto H."/>
            <person name="Morita H."/>
            <person name="Park S.-H."/>
            <person name="Ooka T."/>
            <person name="Iyoda S."/>
            <person name="Taylor T.D."/>
            <person name="Hayashi T."/>
            <person name="Itoh K."/>
            <person name="Hattori M."/>
        </authorList>
    </citation>
    <scope>NUCLEOTIDE SEQUENCE [LARGE SCALE GENOMIC DNA]</scope>
    <source>
        <strain evidence="1 2">SE11</strain>
    </source>
</reference>
<proteinExistence type="predicted"/>
<protein>
    <submittedName>
        <fullName evidence="1">Uncharacterized protein</fullName>
    </submittedName>
</protein>
<sequence length="44" mass="4826">MPDALRLSGLQDASRFVEFARSCRPDKALTPHPALPLSSRRGFG</sequence>
<gene>
    <name evidence="1" type="ordered locus">ECSE_3878</name>
</gene>
<accession>A0A979GIA6</accession>
<evidence type="ECO:0000313" key="1">
    <source>
        <dbReference type="EMBL" id="BAG79402.1"/>
    </source>
</evidence>
<evidence type="ECO:0000313" key="2">
    <source>
        <dbReference type="Proteomes" id="UP000008199"/>
    </source>
</evidence>
<dbReference type="Proteomes" id="UP000008199">
    <property type="component" value="Chromosome"/>
</dbReference>
<dbReference type="AlphaFoldDB" id="A0A979GIA6"/>
<name>A0A979GIA6_ECOSE</name>
<dbReference type="KEGG" id="ecy:ECSE_3878"/>
<organism evidence="1 2">
    <name type="scientific">Escherichia coli (strain SE11)</name>
    <dbReference type="NCBI Taxonomy" id="409438"/>
    <lineage>
        <taxon>Bacteria</taxon>
        <taxon>Pseudomonadati</taxon>
        <taxon>Pseudomonadota</taxon>
        <taxon>Gammaproteobacteria</taxon>
        <taxon>Enterobacterales</taxon>
        <taxon>Enterobacteriaceae</taxon>
        <taxon>Escherichia</taxon>
    </lineage>
</organism>
<dbReference type="EMBL" id="AP009240">
    <property type="protein sequence ID" value="BAG79402.1"/>
    <property type="molecule type" value="Genomic_DNA"/>
</dbReference>